<dbReference type="OrthoDB" id="4327509at2"/>
<comment type="caution">
    <text evidence="1">The sequence shown here is derived from an EMBL/GenBank/DDBJ whole genome shotgun (WGS) entry which is preliminary data.</text>
</comment>
<dbReference type="PANTHER" id="PTHR35526">
    <property type="entry name" value="ANTI-SIGMA-F FACTOR RSBW-RELATED"/>
    <property type="match status" value="1"/>
</dbReference>
<evidence type="ECO:0000313" key="2">
    <source>
        <dbReference type="Proteomes" id="UP000658656"/>
    </source>
</evidence>
<dbReference type="InterPro" id="IPR050267">
    <property type="entry name" value="Anti-sigma-factor_SerPK"/>
</dbReference>
<name>A0A8H9IZZ0_9PSEU</name>
<accession>A0A8H9IZZ0</accession>
<gene>
    <name evidence="1" type="ORF">GCM10017566_56860</name>
</gene>
<dbReference type="InterPro" id="IPR036890">
    <property type="entry name" value="HATPase_C_sf"/>
</dbReference>
<organism evidence="1 2">
    <name type="scientific">Amycolatopsis bartoniae</name>
    <dbReference type="NCBI Taxonomy" id="941986"/>
    <lineage>
        <taxon>Bacteria</taxon>
        <taxon>Bacillati</taxon>
        <taxon>Actinomycetota</taxon>
        <taxon>Actinomycetes</taxon>
        <taxon>Pseudonocardiales</taxon>
        <taxon>Pseudonocardiaceae</taxon>
        <taxon>Amycolatopsis</taxon>
    </lineage>
</organism>
<reference evidence="1" key="1">
    <citation type="journal article" date="2014" name="Int. J. Syst. Evol. Microbiol.">
        <title>Complete genome sequence of Corynebacterium casei LMG S-19264T (=DSM 44701T), isolated from a smear-ripened cheese.</title>
        <authorList>
            <consortium name="US DOE Joint Genome Institute (JGI-PGF)"/>
            <person name="Walter F."/>
            <person name="Albersmeier A."/>
            <person name="Kalinowski J."/>
            <person name="Ruckert C."/>
        </authorList>
    </citation>
    <scope>NUCLEOTIDE SEQUENCE</scope>
    <source>
        <strain evidence="1">CGMCC 4.7679</strain>
    </source>
</reference>
<dbReference type="RefSeq" id="WP_145938703.1">
    <property type="nucleotide sequence ID" value="NZ_BNAV01000011.1"/>
</dbReference>
<dbReference type="CDD" id="cd16936">
    <property type="entry name" value="HATPase_RsbW-like"/>
    <property type="match status" value="1"/>
</dbReference>
<sequence>MRSQAEITLVRTPEAARWARRFVDGVCVDWHITGLTPDAETVASELVENTIQHTRSTPRLRLELDDGELTVAVSDDSPDRAFVRSGSGRGGFGMVMIEQTAKDWGCTLSPSGGKTVWATLVA</sequence>
<evidence type="ECO:0000313" key="1">
    <source>
        <dbReference type="EMBL" id="GHF75674.1"/>
    </source>
</evidence>
<evidence type="ECO:0008006" key="3">
    <source>
        <dbReference type="Google" id="ProtNLM"/>
    </source>
</evidence>
<dbReference type="SUPFAM" id="SSF55874">
    <property type="entry name" value="ATPase domain of HSP90 chaperone/DNA topoisomerase II/histidine kinase"/>
    <property type="match status" value="1"/>
</dbReference>
<proteinExistence type="predicted"/>
<dbReference type="EMBL" id="BNAV01000011">
    <property type="protein sequence ID" value="GHF75674.1"/>
    <property type="molecule type" value="Genomic_DNA"/>
</dbReference>
<dbReference type="PANTHER" id="PTHR35526:SF3">
    <property type="entry name" value="ANTI-SIGMA-F FACTOR RSBW"/>
    <property type="match status" value="1"/>
</dbReference>
<protein>
    <recommendedName>
        <fullName evidence="3">ATP-binding protein</fullName>
    </recommendedName>
</protein>
<keyword evidence="2" id="KW-1185">Reference proteome</keyword>
<reference evidence="1" key="2">
    <citation type="submission" date="2020-09" db="EMBL/GenBank/DDBJ databases">
        <authorList>
            <person name="Sun Q."/>
            <person name="Zhou Y."/>
        </authorList>
    </citation>
    <scope>NUCLEOTIDE SEQUENCE</scope>
    <source>
        <strain evidence="1">CGMCC 4.7679</strain>
    </source>
</reference>
<dbReference type="Gene3D" id="3.30.565.10">
    <property type="entry name" value="Histidine kinase-like ATPase, C-terminal domain"/>
    <property type="match status" value="1"/>
</dbReference>
<dbReference type="Proteomes" id="UP000658656">
    <property type="component" value="Unassembled WGS sequence"/>
</dbReference>
<dbReference type="AlphaFoldDB" id="A0A8H9IZZ0"/>